<dbReference type="SMART" id="SM00064">
    <property type="entry name" value="FYVE"/>
    <property type="match status" value="1"/>
</dbReference>
<comment type="subcellular location">
    <subcellularLocation>
        <location evidence="1">Cytoplasm</location>
        <location evidence="1">Cytoskeleton</location>
    </subcellularLocation>
</comment>
<feature type="compositionally biased region" description="Basic and acidic residues" evidence="9">
    <location>
        <begin position="60"/>
        <end position="71"/>
    </location>
</feature>
<dbReference type="SMART" id="SM00325">
    <property type="entry name" value="RhoGEF"/>
    <property type="match status" value="1"/>
</dbReference>
<feature type="region of interest" description="Disordered" evidence="9">
    <location>
        <begin position="716"/>
        <end position="775"/>
    </location>
</feature>
<evidence type="ECO:0000259" key="10">
    <source>
        <dbReference type="PROSITE" id="PS50003"/>
    </source>
</evidence>
<keyword evidence="3" id="KW-0344">Guanine-nucleotide releasing factor</keyword>
<dbReference type="InterPro" id="IPR001849">
    <property type="entry name" value="PH_domain"/>
</dbReference>
<feature type="region of interest" description="Disordered" evidence="9">
    <location>
        <begin position="378"/>
        <end position="418"/>
    </location>
</feature>
<dbReference type="Pfam" id="PF01363">
    <property type="entry name" value="FYVE"/>
    <property type="match status" value="1"/>
</dbReference>
<feature type="region of interest" description="Disordered" evidence="9">
    <location>
        <begin position="1"/>
        <end position="22"/>
    </location>
</feature>
<dbReference type="OrthoDB" id="660555at2759"/>
<dbReference type="Proteomes" id="UP000294933">
    <property type="component" value="Unassembled WGS sequence"/>
</dbReference>
<evidence type="ECO:0000313" key="14">
    <source>
        <dbReference type="Proteomes" id="UP000294933"/>
    </source>
</evidence>
<dbReference type="Gene3D" id="3.30.40.10">
    <property type="entry name" value="Zinc/RING finger domain, C3HC4 (zinc finger)"/>
    <property type="match status" value="1"/>
</dbReference>
<dbReference type="Gene3D" id="1.20.900.10">
    <property type="entry name" value="Dbl homology (DH) domain"/>
    <property type="match status" value="1"/>
</dbReference>
<dbReference type="InterPro" id="IPR000306">
    <property type="entry name" value="Znf_FYVE"/>
</dbReference>
<dbReference type="VEuPathDB" id="FungiDB:BD410DRAFT_518305"/>
<sequence length="850" mass="94711">MASSVEFPSDDIPGTGQVYAPPQHLRPSLLPFRRISLPTPPSLLNRNSVTSLVSCDEESATDRNNMKDVQRRQKTRPISIQSNKRLGRRKDSQRVDEARESKRRKVIVEIYDTEKAYVEGLDLIYTLFLNPLVASLDTPTPLLGRAELTSVFSNFVDIWNLHHSFLTLLSSLLSPAIENPSIPLPPLSPVLVSHFPYLSLYTPFITSFPAVLSSISSFSDSNPAFGAFIRQKEADERCGKLKLRDWLLTVVQRCPRYLLLLKDLIACTDPEDVEHAPLVTVYNLLSRITNSLNTSLHAHSQTLALIALQRSTANLPFQLVVPGRILLKRGPLVQIENSSTPKPREFLLFTDCLLWLASDNMIESAWLNRSEILNQPSGQNIGFRRPDIKRSRSKSENELPTTRNTPVRKDSSPQVSPKKVHFARRNRSPVPPDEKWWFKGKAELVDLEVVVSAATGGGEEHRLEMLSPEMSFAVYAESETERDEWASAIRGAKASLLVSLNLMNPNSTLTSSSSTNHLRKTLQALPYLPDDNDSSHPKRGKVDHFVPPIWVPDGRAESCMRCGKAFGWRRRRHHCRLCGRCVCAGCSSRTFFIQDSNAKHGSKSARACNACYEAVFPLVEDADPEGDLLQSSSGSTLSSFPSWKTAQPPLQTEQPTPSALMTFKKNPGPVDAPRDDAEVAPNVRRRRMSSRPLSYPAIPLEFQDSRADSASVLTVPELSQEATDEEGIDKPPELYLNSRQQTPDSGNIPQSSETDTDLEPELNSRVRRSRKRFSMPALAIQTPQVTAQPNVTGAGRAKRYSLVLGGKGKNIYNVRQADKLIDERDVNGSELRSGVAANLHDILQRTQIAD</sequence>
<dbReference type="InterPro" id="IPR017455">
    <property type="entry name" value="Znf_FYVE-rel"/>
</dbReference>
<keyword evidence="4" id="KW-0479">Metal-binding</keyword>
<dbReference type="InterPro" id="IPR051092">
    <property type="entry name" value="FYVE_RhoGEF_PH"/>
</dbReference>
<evidence type="ECO:0000256" key="6">
    <source>
        <dbReference type="ARBA" id="ARBA00022833"/>
    </source>
</evidence>
<feature type="compositionally biased region" description="Polar residues" evidence="9">
    <location>
        <begin position="644"/>
        <end position="659"/>
    </location>
</feature>
<evidence type="ECO:0000259" key="11">
    <source>
        <dbReference type="PROSITE" id="PS50010"/>
    </source>
</evidence>
<feature type="compositionally biased region" description="Polar residues" evidence="9">
    <location>
        <begin position="737"/>
        <end position="753"/>
    </location>
</feature>
<dbReference type="SUPFAM" id="SSF48065">
    <property type="entry name" value="DBL homology domain (DH-domain)"/>
    <property type="match status" value="1"/>
</dbReference>
<evidence type="ECO:0000256" key="3">
    <source>
        <dbReference type="ARBA" id="ARBA00022658"/>
    </source>
</evidence>
<evidence type="ECO:0000259" key="12">
    <source>
        <dbReference type="PROSITE" id="PS50178"/>
    </source>
</evidence>
<reference evidence="13 14" key="1">
    <citation type="submission" date="2018-06" db="EMBL/GenBank/DDBJ databases">
        <title>A transcriptomic atlas of mushroom development highlights an independent origin of complex multicellularity.</title>
        <authorList>
            <consortium name="DOE Joint Genome Institute"/>
            <person name="Krizsan K."/>
            <person name="Almasi E."/>
            <person name="Merenyi Z."/>
            <person name="Sahu N."/>
            <person name="Viragh M."/>
            <person name="Koszo T."/>
            <person name="Mondo S."/>
            <person name="Kiss B."/>
            <person name="Balint B."/>
            <person name="Kues U."/>
            <person name="Barry K."/>
            <person name="Hegedus J.C."/>
            <person name="Henrissat B."/>
            <person name="Johnson J."/>
            <person name="Lipzen A."/>
            <person name="Ohm R."/>
            <person name="Nagy I."/>
            <person name="Pangilinan J."/>
            <person name="Yan J."/>
            <person name="Xiong Y."/>
            <person name="Grigoriev I.V."/>
            <person name="Hibbett D.S."/>
            <person name="Nagy L.G."/>
        </authorList>
    </citation>
    <scope>NUCLEOTIDE SEQUENCE [LARGE SCALE GENOMIC DNA]</scope>
    <source>
        <strain evidence="13 14">SZMC22713</strain>
    </source>
</reference>
<evidence type="ECO:0000256" key="4">
    <source>
        <dbReference type="ARBA" id="ARBA00022723"/>
    </source>
</evidence>
<evidence type="ECO:0000313" key="13">
    <source>
        <dbReference type="EMBL" id="TDL26367.1"/>
    </source>
</evidence>
<dbReference type="STRING" id="50990.A0A4Y7QFD8"/>
<dbReference type="PANTHER" id="PTHR12673:SF270">
    <property type="entry name" value="FYVE-TYPE DOMAIN-CONTAINING PROTEIN"/>
    <property type="match status" value="1"/>
</dbReference>
<feature type="compositionally biased region" description="Basic and acidic residues" evidence="9">
    <location>
        <begin position="89"/>
        <end position="98"/>
    </location>
</feature>
<dbReference type="Pfam" id="PF00621">
    <property type="entry name" value="RhoGEF"/>
    <property type="match status" value="1"/>
</dbReference>
<accession>A0A4Y7QFD8</accession>
<dbReference type="InterPro" id="IPR013083">
    <property type="entry name" value="Znf_RING/FYVE/PHD"/>
</dbReference>
<keyword evidence="2" id="KW-0963">Cytoplasm</keyword>
<dbReference type="SMART" id="SM00233">
    <property type="entry name" value="PH"/>
    <property type="match status" value="1"/>
</dbReference>
<name>A0A4Y7QFD8_9AGAM</name>
<evidence type="ECO:0000256" key="5">
    <source>
        <dbReference type="ARBA" id="ARBA00022771"/>
    </source>
</evidence>
<feature type="domain" description="FYVE-type" evidence="12">
    <location>
        <begin position="553"/>
        <end position="616"/>
    </location>
</feature>
<dbReference type="InterPro" id="IPR011011">
    <property type="entry name" value="Znf_FYVE_PHD"/>
</dbReference>
<evidence type="ECO:0000256" key="8">
    <source>
        <dbReference type="PROSITE-ProRule" id="PRU00091"/>
    </source>
</evidence>
<feature type="compositionally biased region" description="Basic and acidic residues" evidence="9">
    <location>
        <begin position="384"/>
        <end position="397"/>
    </location>
</feature>
<dbReference type="PROSITE" id="PS50178">
    <property type="entry name" value="ZF_FYVE"/>
    <property type="match status" value="1"/>
</dbReference>
<dbReference type="CDD" id="cd00160">
    <property type="entry name" value="RhoGEF"/>
    <property type="match status" value="1"/>
</dbReference>
<keyword evidence="7" id="KW-0206">Cytoskeleton</keyword>
<dbReference type="GO" id="GO:0005737">
    <property type="term" value="C:cytoplasm"/>
    <property type="evidence" value="ECO:0007669"/>
    <property type="project" value="TreeGrafter"/>
</dbReference>
<evidence type="ECO:0000256" key="2">
    <source>
        <dbReference type="ARBA" id="ARBA00022490"/>
    </source>
</evidence>
<dbReference type="GO" id="GO:0005856">
    <property type="term" value="C:cytoskeleton"/>
    <property type="evidence" value="ECO:0007669"/>
    <property type="project" value="UniProtKB-SubCell"/>
</dbReference>
<feature type="region of interest" description="Disordered" evidence="9">
    <location>
        <begin position="55"/>
        <end position="98"/>
    </location>
</feature>
<keyword evidence="5 8" id="KW-0863">Zinc-finger</keyword>
<dbReference type="GO" id="GO:0005085">
    <property type="term" value="F:guanyl-nucleotide exchange factor activity"/>
    <property type="evidence" value="ECO:0007669"/>
    <property type="project" value="UniProtKB-KW"/>
</dbReference>
<dbReference type="PROSITE" id="PS50003">
    <property type="entry name" value="PH_DOMAIN"/>
    <property type="match status" value="1"/>
</dbReference>
<organism evidence="13 14">
    <name type="scientific">Rickenella mellea</name>
    <dbReference type="NCBI Taxonomy" id="50990"/>
    <lineage>
        <taxon>Eukaryota</taxon>
        <taxon>Fungi</taxon>
        <taxon>Dikarya</taxon>
        <taxon>Basidiomycota</taxon>
        <taxon>Agaricomycotina</taxon>
        <taxon>Agaricomycetes</taxon>
        <taxon>Hymenochaetales</taxon>
        <taxon>Rickenellaceae</taxon>
        <taxon>Rickenella</taxon>
    </lineage>
</organism>
<gene>
    <name evidence="13" type="ORF">BD410DRAFT_518305</name>
</gene>
<proteinExistence type="predicted"/>
<keyword evidence="6" id="KW-0862">Zinc</keyword>
<feature type="region of interest" description="Disordered" evidence="9">
    <location>
        <begin position="626"/>
        <end position="690"/>
    </location>
</feature>
<dbReference type="InterPro" id="IPR011993">
    <property type="entry name" value="PH-like_dom_sf"/>
</dbReference>
<evidence type="ECO:0000256" key="9">
    <source>
        <dbReference type="SAM" id="MobiDB-lite"/>
    </source>
</evidence>
<evidence type="ECO:0000256" key="1">
    <source>
        <dbReference type="ARBA" id="ARBA00004245"/>
    </source>
</evidence>
<feature type="compositionally biased region" description="Low complexity" evidence="9">
    <location>
        <begin position="628"/>
        <end position="642"/>
    </location>
</feature>
<dbReference type="PROSITE" id="PS50010">
    <property type="entry name" value="DH_2"/>
    <property type="match status" value="1"/>
</dbReference>
<dbReference type="GO" id="GO:0008270">
    <property type="term" value="F:zinc ion binding"/>
    <property type="evidence" value="ECO:0007669"/>
    <property type="project" value="UniProtKB-KW"/>
</dbReference>
<dbReference type="AlphaFoldDB" id="A0A4Y7QFD8"/>
<dbReference type="Gene3D" id="2.30.29.30">
    <property type="entry name" value="Pleckstrin-homology domain (PH domain)/Phosphotyrosine-binding domain (PTB)"/>
    <property type="match status" value="1"/>
</dbReference>
<feature type="domain" description="PH" evidence="10">
    <location>
        <begin position="325"/>
        <end position="494"/>
    </location>
</feature>
<dbReference type="PANTHER" id="PTHR12673">
    <property type="entry name" value="FACIOGENITAL DYSPLASIA PROTEIN"/>
    <property type="match status" value="1"/>
</dbReference>
<evidence type="ECO:0000256" key="7">
    <source>
        <dbReference type="ARBA" id="ARBA00023212"/>
    </source>
</evidence>
<feature type="domain" description="DH" evidence="11">
    <location>
        <begin position="102"/>
        <end position="295"/>
    </location>
</feature>
<dbReference type="SUPFAM" id="SSF57903">
    <property type="entry name" value="FYVE/PHD zinc finger"/>
    <property type="match status" value="1"/>
</dbReference>
<protein>
    <recommendedName>
        <fullName evidence="15">Dbl homology domain-containing protein</fullName>
    </recommendedName>
</protein>
<dbReference type="EMBL" id="ML170161">
    <property type="protein sequence ID" value="TDL26367.1"/>
    <property type="molecule type" value="Genomic_DNA"/>
</dbReference>
<evidence type="ECO:0008006" key="15">
    <source>
        <dbReference type="Google" id="ProtNLM"/>
    </source>
</evidence>
<dbReference type="SUPFAM" id="SSF50729">
    <property type="entry name" value="PH domain-like"/>
    <property type="match status" value="1"/>
</dbReference>
<keyword evidence="14" id="KW-1185">Reference proteome</keyword>
<dbReference type="InterPro" id="IPR000219">
    <property type="entry name" value="DH_dom"/>
</dbReference>
<dbReference type="InterPro" id="IPR035899">
    <property type="entry name" value="DBL_dom_sf"/>
</dbReference>